<sequence>MEVLIVTILLTIVFSAFFSGMEIAFVSANKLRLELDKKQDSVNSRILSVFTKNPGQYIATMLVGNNIALVVYGVAFAQLLEPFFYSFLPSDGAVLFLQTIVSTLIILVTAEFLPKALFRLNPNIFLRIFALPLMLFYFLFYPVTRITMSISKLLLNGIFRAAIDKEEEKIVFSRVDLDHFVNALDSPSTRQEKDIENEVKLFRNALDFSKVKLREIMVPRTEMVAMDINSSMEELRQKFIETGYSRILFYQENIDNIIGYLHHSMIFTNPESIRPNLKKVLIVPESMPASKLLSKFIQQHRSIAIVVDEFGGTSGMVTSEDILEEIFGEIEDEHDTVDLVDRKISDTEFIFSARIDLDILNDKYNLGFPLTENFETLAGFILFHHESIPKINTTINIDRFRFKILKASNTRIELVNLKVLESD</sequence>
<keyword evidence="4 8" id="KW-1133">Transmembrane helix</keyword>
<dbReference type="Gene3D" id="3.10.580.10">
    <property type="entry name" value="CBS-domain"/>
    <property type="match status" value="1"/>
</dbReference>
<dbReference type="PANTHER" id="PTHR22777">
    <property type="entry name" value="HEMOLYSIN-RELATED"/>
    <property type="match status" value="1"/>
</dbReference>
<keyword evidence="13" id="KW-1185">Reference proteome</keyword>
<dbReference type="GO" id="GO:0005886">
    <property type="term" value="C:plasma membrane"/>
    <property type="evidence" value="ECO:0007669"/>
    <property type="project" value="TreeGrafter"/>
</dbReference>
<dbReference type="GO" id="GO:0050660">
    <property type="term" value="F:flavin adenine dinucleotide binding"/>
    <property type="evidence" value="ECO:0007669"/>
    <property type="project" value="InterPro"/>
</dbReference>
<dbReference type="InterPro" id="IPR044751">
    <property type="entry name" value="Ion_transp-like_CBS"/>
</dbReference>
<evidence type="ECO:0000256" key="4">
    <source>
        <dbReference type="ARBA" id="ARBA00022989"/>
    </source>
</evidence>
<reference evidence="12" key="1">
    <citation type="submission" date="2022-10" db="EMBL/GenBank/DDBJ databases">
        <title>Gaoshiqiia sediminis gen. nov., sp. nov., isolated from coastal sediment.</title>
        <authorList>
            <person name="Yu W.X."/>
            <person name="Mu D.S."/>
            <person name="Du J.Z."/>
            <person name="Liang Y.Q."/>
        </authorList>
    </citation>
    <scope>NUCLEOTIDE SEQUENCE</scope>
    <source>
        <strain evidence="12">A06</strain>
    </source>
</reference>
<dbReference type="PROSITE" id="PS51846">
    <property type="entry name" value="CNNM"/>
    <property type="match status" value="1"/>
</dbReference>
<keyword evidence="2 8" id="KW-0812">Transmembrane</keyword>
<feature type="transmembrane region" description="Helical" evidence="9">
    <location>
        <begin position="6"/>
        <end position="28"/>
    </location>
</feature>
<dbReference type="InterPro" id="IPR036318">
    <property type="entry name" value="FAD-bd_PCMH-like_sf"/>
</dbReference>
<protein>
    <submittedName>
        <fullName evidence="12">Hemolysin family protein</fullName>
    </submittedName>
</protein>
<comment type="subcellular location">
    <subcellularLocation>
        <location evidence="1">Membrane</location>
        <topology evidence="1">Multi-pass membrane protein</topology>
    </subcellularLocation>
</comment>
<proteinExistence type="predicted"/>
<evidence type="ECO:0000256" key="5">
    <source>
        <dbReference type="ARBA" id="ARBA00023122"/>
    </source>
</evidence>
<feature type="transmembrane region" description="Helical" evidence="9">
    <location>
        <begin position="124"/>
        <end position="143"/>
    </location>
</feature>
<evidence type="ECO:0000259" key="10">
    <source>
        <dbReference type="PROSITE" id="PS51371"/>
    </source>
</evidence>
<evidence type="ECO:0000256" key="2">
    <source>
        <dbReference type="ARBA" id="ARBA00022692"/>
    </source>
</evidence>
<keyword evidence="3" id="KW-0677">Repeat</keyword>
<dbReference type="Gene3D" id="3.30.465.10">
    <property type="match status" value="1"/>
</dbReference>
<dbReference type="InterPro" id="IPR000644">
    <property type="entry name" value="CBS_dom"/>
</dbReference>
<evidence type="ECO:0000259" key="11">
    <source>
        <dbReference type="PROSITE" id="PS51846"/>
    </source>
</evidence>
<organism evidence="12 13">
    <name type="scientific">Gaoshiqia sediminis</name>
    <dbReference type="NCBI Taxonomy" id="2986998"/>
    <lineage>
        <taxon>Bacteria</taxon>
        <taxon>Pseudomonadati</taxon>
        <taxon>Bacteroidota</taxon>
        <taxon>Bacteroidia</taxon>
        <taxon>Marinilabiliales</taxon>
        <taxon>Prolixibacteraceae</taxon>
        <taxon>Gaoshiqia</taxon>
    </lineage>
</organism>
<evidence type="ECO:0000256" key="8">
    <source>
        <dbReference type="PROSITE-ProRule" id="PRU01193"/>
    </source>
</evidence>
<evidence type="ECO:0000256" key="3">
    <source>
        <dbReference type="ARBA" id="ARBA00022737"/>
    </source>
</evidence>
<dbReference type="SUPFAM" id="SSF54631">
    <property type="entry name" value="CBS-domain pair"/>
    <property type="match status" value="1"/>
</dbReference>
<dbReference type="PANTHER" id="PTHR22777:SF17">
    <property type="entry name" value="UPF0053 PROTEIN SLL0260"/>
    <property type="match status" value="1"/>
</dbReference>
<feature type="transmembrane region" description="Helical" evidence="9">
    <location>
        <begin position="57"/>
        <end position="80"/>
    </location>
</feature>
<dbReference type="Proteomes" id="UP001163821">
    <property type="component" value="Unassembled WGS sequence"/>
</dbReference>
<dbReference type="SUPFAM" id="SSF56176">
    <property type="entry name" value="FAD-binding/transporter-associated domain-like"/>
    <property type="match status" value="1"/>
</dbReference>
<feature type="transmembrane region" description="Helical" evidence="9">
    <location>
        <begin position="92"/>
        <end position="112"/>
    </location>
</feature>
<keyword evidence="5 7" id="KW-0129">CBS domain</keyword>
<evidence type="ECO:0000256" key="7">
    <source>
        <dbReference type="PROSITE-ProRule" id="PRU00703"/>
    </source>
</evidence>
<dbReference type="RefSeq" id="WP_282591034.1">
    <property type="nucleotide sequence ID" value="NZ_JAPAAF010000006.1"/>
</dbReference>
<evidence type="ECO:0000256" key="6">
    <source>
        <dbReference type="ARBA" id="ARBA00023136"/>
    </source>
</evidence>
<comment type="caution">
    <text evidence="12">The sequence shown here is derived from an EMBL/GenBank/DDBJ whole genome shotgun (WGS) entry which is preliminary data.</text>
</comment>
<dbReference type="Pfam" id="PF00571">
    <property type="entry name" value="CBS"/>
    <property type="match status" value="1"/>
</dbReference>
<dbReference type="PROSITE" id="PS51371">
    <property type="entry name" value="CBS"/>
    <property type="match status" value="1"/>
</dbReference>
<dbReference type="SMART" id="SM01091">
    <property type="entry name" value="CorC_HlyC"/>
    <property type="match status" value="1"/>
</dbReference>
<dbReference type="CDD" id="cd04590">
    <property type="entry name" value="CBS_pair_CorC_HlyC_assoc"/>
    <property type="match status" value="1"/>
</dbReference>
<evidence type="ECO:0000313" key="13">
    <source>
        <dbReference type="Proteomes" id="UP001163821"/>
    </source>
</evidence>
<gene>
    <name evidence="12" type="ORF">N2K84_06795</name>
</gene>
<dbReference type="InterPro" id="IPR002550">
    <property type="entry name" value="CNNM"/>
</dbReference>
<feature type="domain" description="CNNM transmembrane" evidence="11">
    <location>
        <begin position="1"/>
        <end position="199"/>
    </location>
</feature>
<feature type="domain" description="CBS" evidence="10">
    <location>
        <begin position="273"/>
        <end position="333"/>
    </location>
</feature>
<dbReference type="AlphaFoldDB" id="A0AA42C883"/>
<dbReference type="EMBL" id="JAPAAF010000006">
    <property type="protein sequence ID" value="MCW0482431.1"/>
    <property type="molecule type" value="Genomic_DNA"/>
</dbReference>
<evidence type="ECO:0000256" key="1">
    <source>
        <dbReference type="ARBA" id="ARBA00004141"/>
    </source>
</evidence>
<dbReference type="Pfam" id="PF01595">
    <property type="entry name" value="CNNM"/>
    <property type="match status" value="1"/>
</dbReference>
<name>A0AA42C883_9BACT</name>
<dbReference type="InterPro" id="IPR046342">
    <property type="entry name" value="CBS_dom_sf"/>
</dbReference>
<evidence type="ECO:0000313" key="12">
    <source>
        <dbReference type="EMBL" id="MCW0482431.1"/>
    </source>
</evidence>
<accession>A0AA42C883</accession>
<dbReference type="InterPro" id="IPR016169">
    <property type="entry name" value="FAD-bd_PCMH_sub2"/>
</dbReference>
<keyword evidence="6 8" id="KW-0472">Membrane</keyword>
<dbReference type="Pfam" id="PF03471">
    <property type="entry name" value="CorC_HlyC"/>
    <property type="match status" value="1"/>
</dbReference>
<dbReference type="InterPro" id="IPR005170">
    <property type="entry name" value="Transptr-assoc_dom"/>
</dbReference>
<evidence type="ECO:0000256" key="9">
    <source>
        <dbReference type="SAM" id="Phobius"/>
    </source>
</evidence>